<name>A0A1J4JD69_9EUKA</name>
<dbReference type="EMBL" id="MLAK01001192">
    <property type="protein sequence ID" value="OHS96223.1"/>
    <property type="molecule type" value="Genomic_DNA"/>
</dbReference>
<feature type="transmembrane region" description="Helical" evidence="1">
    <location>
        <begin position="38"/>
        <end position="59"/>
    </location>
</feature>
<keyword evidence="1" id="KW-0812">Transmembrane</keyword>
<evidence type="ECO:0000313" key="2">
    <source>
        <dbReference type="EMBL" id="OHS96223.1"/>
    </source>
</evidence>
<evidence type="ECO:0000256" key="1">
    <source>
        <dbReference type="SAM" id="Phobius"/>
    </source>
</evidence>
<organism evidence="2 3">
    <name type="scientific">Tritrichomonas foetus</name>
    <dbReference type="NCBI Taxonomy" id="1144522"/>
    <lineage>
        <taxon>Eukaryota</taxon>
        <taxon>Metamonada</taxon>
        <taxon>Parabasalia</taxon>
        <taxon>Tritrichomonadida</taxon>
        <taxon>Tritrichomonadidae</taxon>
        <taxon>Tritrichomonas</taxon>
    </lineage>
</organism>
<comment type="caution">
    <text evidence="2">The sequence shown here is derived from an EMBL/GenBank/DDBJ whole genome shotgun (WGS) entry which is preliminary data.</text>
</comment>
<feature type="transmembrane region" description="Helical" evidence="1">
    <location>
        <begin position="390"/>
        <end position="409"/>
    </location>
</feature>
<evidence type="ECO:0000313" key="3">
    <source>
        <dbReference type="Proteomes" id="UP000179807"/>
    </source>
</evidence>
<gene>
    <name evidence="2" type="ORF">TRFO_37661</name>
</gene>
<dbReference type="InterPro" id="IPR036971">
    <property type="entry name" value="PDEase_catalytic_dom_sf"/>
</dbReference>
<dbReference type="AlphaFoldDB" id="A0A1J4JD69"/>
<proteinExistence type="predicted"/>
<dbReference type="SUPFAM" id="SSF109604">
    <property type="entry name" value="HD-domain/PDEase-like"/>
    <property type="match status" value="1"/>
</dbReference>
<dbReference type="OrthoDB" id="10674485at2759"/>
<dbReference type="GO" id="GO:0004114">
    <property type="term" value="F:3',5'-cyclic-nucleotide phosphodiesterase activity"/>
    <property type="evidence" value="ECO:0007669"/>
    <property type="project" value="InterPro"/>
</dbReference>
<accession>A0A1J4JD69</accession>
<keyword evidence="1" id="KW-0472">Membrane</keyword>
<keyword evidence="3" id="KW-1185">Reference proteome</keyword>
<sequence>MTSDTASLDSATRISDSRIHVEEDIKGSIIHFKRTTNVINNIILLFGFLILILALFGPWQRIRSSSEKSVRTVLQSHLRAFSKEAKSSIECMMTKFGSLTRFAASVNIDPQLIRCSEKEMFDLVRFVRSISSNVLPSPYRYILAQLEGEKRYCQFEFDQTNSRKFDLYYLYDLGDDDPEVHVKHFSHTTNFANWDPFLPGNTYADYSKTVLNFSMIANSNITETSWKEYAVFFGNRTTLKTPQMLVTSPTFNTNSQLSAFSGISLMTSDIAHLLQNLYCGVRNAKYALLNIDNLVIIENEIGAIHPLNFNFNTPIYPSLDQINSTFWNNISEQLKLHNDTEIFDLLYEDTTYLIMKQPVYQLNQRKSHTFVVCFPLDPRIEYVLYPMSQYFIGGIIVLFILFFLSYYIVKMSETSRKKKLLKSQIVMNNTPYQEDLYLDDLGSIPKSIQQIRTLQLKFPDDTILNKVLDSVVENLSMKKSQQFEIQKGRCEFCDFLAPNPTEFIEDYKEEPYKIWKSLTLQPLKLHKMTTFPIIQFVQKPKIMLIRFMMTLINDGKLLIPPFDPDCMIQFLIKTDAGVKNPIHASLMLYSLHYLLNGSFNYWITNKIDILILYFATYFSQFSVRKYKEEVNDDDSDSSSTMECHYISNQAFNDDYTIVEENLEFLHDLFIEIFPVDENEATFKYFWKCIKKILFSTRYHALFELLGEAQVRIQSPEFSVHSDFSDRLLFMKAIIKLCDFCDYWSPEDIMLKATSISDNLFFSKEENEDQIFISSFHYEFASKIVMPWITLFANFKPIEYLVTNNTKTIQYWQSIRYSLEKEPDYENCM</sequence>
<reference evidence="2" key="1">
    <citation type="submission" date="2016-10" db="EMBL/GenBank/DDBJ databases">
        <authorList>
            <person name="Benchimol M."/>
            <person name="Almeida L.G."/>
            <person name="Vasconcelos A.T."/>
            <person name="Perreira-Neves A."/>
            <person name="Rosa I.A."/>
            <person name="Tasca T."/>
            <person name="Bogo M.R."/>
            <person name="de Souza W."/>
        </authorList>
    </citation>
    <scope>NUCLEOTIDE SEQUENCE [LARGE SCALE GENOMIC DNA]</scope>
    <source>
        <strain evidence="2">K</strain>
    </source>
</reference>
<dbReference type="RefSeq" id="XP_068349360.1">
    <property type="nucleotide sequence ID" value="XM_068511567.1"/>
</dbReference>
<dbReference type="GO" id="GO:0007165">
    <property type="term" value="P:signal transduction"/>
    <property type="evidence" value="ECO:0007669"/>
    <property type="project" value="InterPro"/>
</dbReference>
<keyword evidence="1" id="KW-1133">Transmembrane helix</keyword>
<dbReference type="VEuPathDB" id="TrichDB:TRFO_37661"/>
<protein>
    <submittedName>
        <fullName evidence="2">Uncharacterized protein</fullName>
    </submittedName>
</protein>
<dbReference type="GeneID" id="94846271"/>
<dbReference type="Gene3D" id="1.10.1300.10">
    <property type="entry name" value="3'5'-cyclic nucleotide phosphodiesterase, catalytic domain"/>
    <property type="match status" value="1"/>
</dbReference>
<dbReference type="Proteomes" id="UP000179807">
    <property type="component" value="Unassembled WGS sequence"/>
</dbReference>